<organism evidence="1 2">
    <name type="scientific">Larinioides sclopetarius</name>
    <dbReference type="NCBI Taxonomy" id="280406"/>
    <lineage>
        <taxon>Eukaryota</taxon>
        <taxon>Metazoa</taxon>
        <taxon>Ecdysozoa</taxon>
        <taxon>Arthropoda</taxon>
        <taxon>Chelicerata</taxon>
        <taxon>Arachnida</taxon>
        <taxon>Araneae</taxon>
        <taxon>Araneomorphae</taxon>
        <taxon>Entelegynae</taxon>
        <taxon>Araneoidea</taxon>
        <taxon>Araneidae</taxon>
        <taxon>Larinioides</taxon>
    </lineage>
</organism>
<dbReference type="Proteomes" id="UP001497382">
    <property type="component" value="Unassembled WGS sequence"/>
</dbReference>
<gene>
    <name evidence="1" type="ORF">LARSCL_LOCUS6233</name>
</gene>
<protein>
    <submittedName>
        <fullName evidence="1">Uncharacterized protein</fullName>
    </submittedName>
</protein>
<proteinExistence type="predicted"/>
<dbReference type="AlphaFoldDB" id="A0AAV1ZKW5"/>
<name>A0AAV1ZKW5_9ARAC</name>
<accession>A0AAV1ZKW5</accession>
<comment type="caution">
    <text evidence="1">The sequence shown here is derived from an EMBL/GenBank/DDBJ whole genome shotgun (WGS) entry which is preliminary data.</text>
</comment>
<keyword evidence="2" id="KW-1185">Reference proteome</keyword>
<sequence>MADGDGIRRRREAPVEINYEEALVQVADFVDNNLNNGGAPLARPDDLEWRKQREKTIQKLNELREKLDSTCVRANYGKAVGNGAEIIGIGTTMIGALMSLRGVPSSHMVMNIGNLVHHTGTFIDGTSNVIESIFSAVYLAEIEAVLKKDQELSLPLAEWLNFSRELDTNIEAIFGVSLASEKLSTVLKVFCEFTKFYSSGKGFHQTIGLMREGRYSVYIGTDVKIEKLRMLSEKLSAFPELGDKIRALSTCVGGFQVCRDGVNAYRSIRGVNSSSVVPTLQGGLNPDIPSVKTVRNFCIFQAITLSLSVISLINAASIIKHGTSKYSDAIKQITRCLAWELRQMEEL</sequence>
<evidence type="ECO:0000313" key="2">
    <source>
        <dbReference type="Proteomes" id="UP001497382"/>
    </source>
</evidence>
<dbReference type="EMBL" id="CAXIEN010000059">
    <property type="protein sequence ID" value="CAL1272194.1"/>
    <property type="molecule type" value="Genomic_DNA"/>
</dbReference>
<evidence type="ECO:0000313" key="1">
    <source>
        <dbReference type="EMBL" id="CAL1272194.1"/>
    </source>
</evidence>
<reference evidence="1 2" key="1">
    <citation type="submission" date="2024-04" db="EMBL/GenBank/DDBJ databases">
        <authorList>
            <person name="Rising A."/>
            <person name="Reimegard J."/>
            <person name="Sonavane S."/>
            <person name="Akerstrom W."/>
            <person name="Nylinder S."/>
            <person name="Hedman E."/>
            <person name="Kallberg Y."/>
        </authorList>
    </citation>
    <scope>NUCLEOTIDE SEQUENCE [LARGE SCALE GENOMIC DNA]</scope>
</reference>